<dbReference type="Gene3D" id="3.30.1240.20">
    <property type="match status" value="1"/>
</dbReference>
<dbReference type="EMBL" id="NESQ01000397">
    <property type="protein sequence ID" value="PUU73236.1"/>
    <property type="molecule type" value="Genomic_DNA"/>
</dbReference>
<evidence type="ECO:0000256" key="10">
    <source>
        <dbReference type="PIRSR" id="PIRSR605002-1"/>
    </source>
</evidence>
<dbReference type="SUPFAM" id="SSF56784">
    <property type="entry name" value="HAD-like"/>
    <property type="match status" value="1"/>
</dbReference>
<feature type="binding site" evidence="11">
    <location>
        <position position="196"/>
    </location>
    <ligand>
        <name>alpha-D-mannose 1-phosphate</name>
        <dbReference type="ChEBI" id="CHEBI:58409"/>
    </ligand>
</feature>
<feature type="binding site" evidence="12">
    <location>
        <position position="242"/>
    </location>
    <ligand>
        <name>Mg(2+)</name>
        <dbReference type="ChEBI" id="CHEBI:18420"/>
        <label>1</label>
    </ligand>
</feature>
<feature type="binding site" evidence="12">
    <location>
        <position position="225"/>
    </location>
    <ligand>
        <name>Mg(2+)</name>
        <dbReference type="ChEBI" id="CHEBI:18420"/>
        <label>1</label>
    </ligand>
</feature>
<dbReference type="InterPro" id="IPR006379">
    <property type="entry name" value="HAD-SF_hydro_IIB"/>
</dbReference>
<name>A0A2T6ZCR5_TUBBO</name>
<dbReference type="InterPro" id="IPR036412">
    <property type="entry name" value="HAD-like_sf"/>
</dbReference>
<dbReference type="PANTHER" id="PTHR10466">
    <property type="entry name" value="PHOSPHOMANNOMUTASE"/>
    <property type="match status" value="1"/>
</dbReference>
<evidence type="ECO:0000256" key="8">
    <source>
        <dbReference type="ARBA" id="ARBA00022842"/>
    </source>
</evidence>
<evidence type="ECO:0000256" key="5">
    <source>
        <dbReference type="ARBA" id="ARBA00012730"/>
    </source>
</evidence>
<feature type="binding site" evidence="12">
    <location>
        <position position="239"/>
    </location>
    <ligand>
        <name>Mg(2+)</name>
        <dbReference type="ChEBI" id="CHEBI:18420"/>
        <label>1</label>
    </ligand>
</feature>
<dbReference type="SFLD" id="SFLDS00003">
    <property type="entry name" value="Haloacid_Dehalogenase"/>
    <property type="match status" value="1"/>
</dbReference>
<dbReference type="CDD" id="cd02585">
    <property type="entry name" value="HAD_PMM"/>
    <property type="match status" value="1"/>
</dbReference>
<comment type="subcellular location">
    <subcellularLocation>
        <location evidence="1 13">Cytoplasm</location>
    </subcellularLocation>
</comment>
<dbReference type="SFLD" id="SFLDF00445">
    <property type="entry name" value="alpha-phosphomannomutase"/>
    <property type="match status" value="1"/>
</dbReference>
<comment type="catalytic activity">
    <reaction evidence="13">
        <text>alpha-D-mannose 1-phosphate = D-mannose 6-phosphate</text>
        <dbReference type="Rhea" id="RHEA:11140"/>
        <dbReference type="ChEBI" id="CHEBI:58409"/>
        <dbReference type="ChEBI" id="CHEBI:58735"/>
        <dbReference type="EC" id="5.4.2.8"/>
    </reaction>
</comment>
<evidence type="ECO:0000256" key="2">
    <source>
        <dbReference type="ARBA" id="ARBA00004699"/>
    </source>
</evidence>
<dbReference type="FunFam" id="3.30.1240.20:FF:000001">
    <property type="entry name" value="Phosphomannomutase"/>
    <property type="match status" value="1"/>
</dbReference>
<dbReference type="GO" id="GO:0004615">
    <property type="term" value="F:phosphomannomutase activity"/>
    <property type="evidence" value="ECO:0007669"/>
    <property type="project" value="UniProtKB-EC"/>
</dbReference>
<dbReference type="InterPro" id="IPR043169">
    <property type="entry name" value="PMM_cap"/>
</dbReference>
<dbReference type="GO" id="GO:0046872">
    <property type="term" value="F:metal ion binding"/>
    <property type="evidence" value="ECO:0007669"/>
    <property type="project" value="UniProtKB-KW"/>
</dbReference>
<evidence type="ECO:0000313" key="14">
    <source>
        <dbReference type="EMBL" id="PUU73236.1"/>
    </source>
</evidence>
<feature type="active site" description="Proton donor/acceptor" evidence="10">
    <location>
        <position position="26"/>
    </location>
</feature>
<comment type="subunit">
    <text evidence="4 13">Homodimer.</text>
</comment>
<organism evidence="14 15">
    <name type="scientific">Tuber borchii</name>
    <name type="common">White truffle</name>
    <dbReference type="NCBI Taxonomy" id="42251"/>
    <lineage>
        <taxon>Eukaryota</taxon>
        <taxon>Fungi</taxon>
        <taxon>Dikarya</taxon>
        <taxon>Ascomycota</taxon>
        <taxon>Pezizomycotina</taxon>
        <taxon>Pezizomycetes</taxon>
        <taxon>Pezizales</taxon>
        <taxon>Tuberaceae</taxon>
        <taxon>Tuber</taxon>
    </lineage>
</organism>
<comment type="similarity">
    <text evidence="3 13">Belongs to the eukaryotic PMM family.</text>
</comment>
<dbReference type="NCBIfam" id="TIGR01484">
    <property type="entry name" value="HAD-SF-IIB"/>
    <property type="match status" value="1"/>
</dbReference>
<comment type="pathway">
    <text evidence="2 13">Nucleotide-sugar biosynthesis; GDP-alpha-D-mannose biosynthesis; alpha-D-mannose 1-phosphate from D-fructose 6-phosphate: step 2/2.</text>
</comment>
<comment type="cofactor">
    <cofactor evidence="12">
        <name>Mg(2+)</name>
        <dbReference type="ChEBI" id="CHEBI:18420"/>
    </cofactor>
</comment>
<dbReference type="SFLD" id="SFLDG01140">
    <property type="entry name" value="C2.B:_Phosphomannomutase_and_P"/>
    <property type="match status" value="1"/>
</dbReference>
<evidence type="ECO:0000313" key="15">
    <source>
        <dbReference type="Proteomes" id="UP000244722"/>
    </source>
</evidence>
<sequence>MSAAASQFPPLTQRPIANTICLFDVDGTLTPARRSVSPEMLALLQKLRTKVAIGFVGGSDLVKQQEQLGINGLNVIDIFDYCFAENGLTAYRLGEALPSSSFISWLGEEKYKKMANFILHYIADLDIPLKRGTFIEFRNGMINVSPIGRNASIQERHDFEAYDKTHNVRRDFVEALRKNFADYGLTYSIGGQISFDVFPTGWDKTYCLQHVEKEGVFSQIHFFGDKTYKGGNDYEIYEDPRTIGHSVTKPEDTIEILTELFDL</sequence>
<evidence type="ECO:0000256" key="12">
    <source>
        <dbReference type="PIRSR" id="PIRSR605002-3"/>
    </source>
</evidence>
<evidence type="ECO:0000256" key="9">
    <source>
        <dbReference type="ARBA" id="ARBA00023235"/>
    </source>
</evidence>
<dbReference type="GO" id="GO:0006013">
    <property type="term" value="P:mannose metabolic process"/>
    <property type="evidence" value="ECO:0007669"/>
    <property type="project" value="TreeGrafter"/>
</dbReference>
<dbReference type="STRING" id="42251.A0A2T6ZCR5"/>
<dbReference type="PANTHER" id="PTHR10466:SF0">
    <property type="entry name" value="PHOSPHOMANNOMUTASE"/>
    <property type="match status" value="1"/>
</dbReference>
<evidence type="ECO:0000256" key="11">
    <source>
        <dbReference type="PIRSR" id="PIRSR605002-2"/>
    </source>
</evidence>
<evidence type="ECO:0000256" key="13">
    <source>
        <dbReference type="RuleBase" id="RU361118"/>
    </source>
</evidence>
<proteinExistence type="inferred from homology"/>
<feature type="binding site" evidence="11">
    <location>
        <position position="194"/>
    </location>
    <ligand>
        <name>alpha-D-mannose 1-phosphate</name>
        <dbReference type="ChEBI" id="CHEBI:58409"/>
    </ligand>
</feature>
<dbReference type="AlphaFoldDB" id="A0A2T6ZCR5"/>
<keyword evidence="15" id="KW-1185">Reference proteome</keyword>
<dbReference type="OrthoDB" id="10264771at2759"/>
<dbReference type="GO" id="GO:0006487">
    <property type="term" value="P:protein N-linked glycosylation"/>
    <property type="evidence" value="ECO:0007669"/>
    <property type="project" value="TreeGrafter"/>
</dbReference>
<comment type="function">
    <text evidence="13">Involved in the synthesis of the GDP-mannose and dolichol-phosphate-mannose required for a number of critical mannosyl transfer reactions.</text>
</comment>
<gene>
    <name evidence="14" type="ORF">B9Z19DRAFT_1095513</name>
</gene>
<feature type="binding site" evidence="11">
    <location>
        <position position="33"/>
    </location>
    <ligand>
        <name>alpha-D-mannose 1-phosphate</name>
        <dbReference type="ChEBI" id="CHEBI:58409"/>
    </ligand>
</feature>
<feature type="binding site" evidence="11">
    <location>
        <position position="138"/>
    </location>
    <ligand>
        <name>alpha-D-mannose 1-phosphate</name>
        <dbReference type="ChEBI" id="CHEBI:58409"/>
    </ligand>
</feature>
<dbReference type="Proteomes" id="UP000244722">
    <property type="component" value="Unassembled WGS sequence"/>
</dbReference>
<dbReference type="EC" id="5.4.2.8" evidence="5 13"/>
<feature type="binding site" evidence="12">
    <location>
        <position position="237"/>
    </location>
    <ligand>
        <name>Mg(2+)</name>
        <dbReference type="ChEBI" id="CHEBI:18420"/>
        <label>1</label>
    </ligand>
</feature>
<protein>
    <recommendedName>
        <fullName evidence="5 13">Phosphomannomutase</fullName>
        <ecNumber evidence="5 13">5.4.2.8</ecNumber>
    </recommendedName>
</protein>
<feature type="binding site" evidence="12">
    <location>
        <position position="24"/>
    </location>
    <ligand>
        <name>Mg(2+)</name>
        <dbReference type="ChEBI" id="CHEBI:18420"/>
        <label>1</label>
    </ligand>
</feature>
<dbReference type="SFLD" id="SFLDG01143">
    <property type="entry name" value="C2.B.3:_Phosphomannomutase_Lik"/>
    <property type="match status" value="1"/>
</dbReference>
<evidence type="ECO:0000256" key="7">
    <source>
        <dbReference type="ARBA" id="ARBA00022723"/>
    </source>
</evidence>
<dbReference type="Gene3D" id="3.40.50.1000">
    <property type="entry name" value="HAD superfamily/HAD-like"/>
    <property type="match status" value="1"/>
</dbReference>
<dbReference type="Pfam" id="PF03332">
    <property type="entry name" value="PMM"/>
    <property type="match status" value="1"/>
</dbReference>
<keyword evidence="9 13" id="KW-0413">Isomerase</keyword>
<evidence type="ECO:0000256" key="4">
    <source>
        <dbReference type="ARBA" id="ARBA00011738"/>
    </source>
</evidence>
<keyword evidence="8 12" id="KW-0460">Magnesium</keyword>
<evidence type="ECO:0000256" key="3">
    <source>
        <dbReference type="ARBA" id="ARBA00009736"/>
    </source>
</evidence>
<dbReference type="InterPro" id="IPR023214">
    <property type="entry name" value="HAD_sf"/>
</dbReference>
<feature type="active site" description="Nucleophile" evidence="10">
    <location>
        <position position="24"/>
    </location>
</feature>
<dbReference type="InterPro" id="IPR005002">
    <property type="entry name" value="PMM"/>
</dbReference>
<feature type="binding site" evidence="11">
    <location>
        <position position="156"/>
    </location>
    <ligand>
        <name>alpha-D-mannose 1-phosphate</name>
        <dbReference type="ChEBI" id="CHEBI:58409"/>
    </ligand>
</feature>
<feature type="binding site" evidence="11">
    <location>
        <position position="149"/>
    </location>
    <ligand>
        <name>alpha-D-mannose 1-phosphate</name>
        <dbReference type="ChEBI" id="CHEBI:58409"/>
    </ligand>
</feature>
<dbReference type="UniPathway" id="UPA00126">
    <property type="reaction ID" value="UER00424"/>
</dbReference>
<keyword evidence="7 12" id="KW-0479">Metal-binding</keyword>
<keyword evidence="6 13" id="KW-0963">Cytoplasm</keyword>
<feature type="binding site" evidence="12">
    <location>
        <position position="26"/>
    </location>
    <ligand>
        <name>Mg(2+)</name>
        <dbReference type="ChEBI" id="CHEBI:18420"/>
        <label>1</label>
    </ligand>
</feature>
<dbReference type="GO" id="GO:0009298">
    <property type="term" value="P:GDP-mannose biosynthetic process"/>
    <property type="evidence" value="ECO:0007669"/>
    <property type="project" value="UniProtKB-UniPathway"/>
</dbReference>
<accession>A0A2T6ZCR5</accession>
<dbReference type="GO" id="GO:0005829">
    <property type="term" value="C:cytosol"/>
    <property type="evidence" value="ECO:0007669"/>
    <property type="project" value="TreeGrafter"/>
</dbReference>
<reference evidence="14 15" key="1">
    <citation type="submission" date="2017-04" db="EMBL/GenBank/DDBJ databases">
        <title>Draft genome sequence of Tuber borchii Vittad., a whitish edible truffle.</title>
        <authorList>
            <consortium name="DOE Joint Genome Institute"/>
            <person name="Murat C."/>
            <person name="Kuo A."/>
            <person name="Barry K.W."/>
            <person name="Clum A."/>
            <person name="Dockter R.B."/>
            <person name="Fauchery L."/>
            <person name="Iotti M."/>
            <person name="Kohler A."/>
            <person name="Labutti K."/>
            <person name="Lindquist E.A."/>
            <person name="Lipzen A."/>
            <person name="Ohm R.A."/>
            <person name="Wang M."/>
            <person name="Grigoriev I.V."/>
            <person name="Zambonelli A."/>
            <person name="Martin F.M."/>
        </authorList>
    </citation>
    <scope>NUCLEOTIDE SEQUENCE [LARGE SCALE GENOMIC DNA]</scope>
    <source>
        <strain evidence="14 15">Tbo3840</strain>
    </source>
</reference>
<evidence type="ECO:0000256" key="6">
    <source>
        <dbReference type="ARBA" id="ARBA00022490"/>
    </source>
</evidence>
<comment type="caution">
    <text evidence="14">The sequence shown here is derived from an EMBL/GenBank/DDBJ whole genome shotgun (WGS) entry which is preliminary data.</text>
</comment>
<evidence type="ECO:0000256" key="1">
    <source>
        <dbReference type="ARBA" id="ARBA00004496"/>
    </source>
</evidence>